<evidence type="ECO:0000259" key="1">
    <source>
        <dbReference type="Pfam" id="PF03732"/>
    </source>
</evidence>
<organism evidence="2 3">
    <name type="scientific">Nepenthes gracilis</name>
    <name type="common">Slender pitcher plant</name>
    <dbReference type="NCBI Taxonomy" id="150966"/>
    <lineage>
        <taxon>Eukaryota</taxon>
        <taxon>Viridiplantae</taxon>
        <taxon>Streptophyta</taxon>
        <taxon>Embryophyta</taxon>
        <taxon>Tracheophyta</taxon>
        <taxon>Spermatophyta</taxon>
        <taxon>Magnoliopsida</taxon>
        <taxon>eudicotyledons</taxon>
        <taxon>Gunneridae</taxon>
        <taxon>Pentapetalae</taxon>
        <taxon>Caryophyllales</taxon>
        <taxon>Nepenthaceae</taxon>
        <taxon>Nepenthes</taxon>
    </lineage>
</organism>
<feature type="domain" description="Retrotransposon gag" evidence="1">
    <location>
        <begin position="37"/>
        <end position="124"/>
    </location>
</feature>
<keyword evidence="3" id="KW-1185">Reference proteome</keyword>
<dbReference type="AlphaFoldDB" id="A0AAD3Y1I2"/>
<evidence type="ECO:0000313" key="3">
    <source>
        <dbReference type="Proteomes" id="UP001279734"/>
    </source>
</evidence>
<gene>
    <name evidence="2" type="ORF">Nepgr_025887</name>
</gene>
<dbReference type="InterPro" id="IPR005162">
    <property type="entry name" value="Retrotrans_gag_dom"/>
</dbReference>
<dbReference type="PANTHER" id="PTHR33223:SF10">
    <property type="entry name" value="AMINOTRANSFERASE-LIKE PLANT MOBILE DOMAIN-CONTAINING PROTEIN"/>
    <property type="match status" value="1"/>
</dbReference>
<dbReference type="Pfam" id="PF03732">
    <property type="entry name" value="Retrotrans_gag"/>
    <property type="match status" value="1"/>
</dbReference>
<comment type="caution">
    <text evidence="2">The sequence shown here is derived from an EMBL/GenBank/DDBJ whole genome shotgun (WGS) entry which is preliminary data.</text>
</comment>
<evidence type="ECO:0000313" key="2">
    <source>
        <dbReference type="EMBL" id="GMH24044.1"/>
    </source>
</evidence>
<proteinExistence type="predicted"/>
<name>A0AAD3Y1I2_NEPGR</name>
<dbReference type="Proteomes" id="UP001279734">
    <property type="component" value="Unassembled WGS sequence"/>
</dbReference>
<dbReference type="PANTHER" id="PTHR33223">
    <property type="entry name" value="CCHC-TYPE DOMAIN-CONTAINING PROTEIN"/>
    <property type="match status" value="1"/>
</dbReference>
<sequence length="169" mass="19844">MTALDSYNGSVDPVDHLAHFRTYLGLQGLDDAAMCRYFPLTLKGDTRIWFHHLPSNSIRSFQELTDLFLSQYASSRREEKHPWYLSHIKQKYGENLRRFFDRFMVEARWIPQLTEEIKLGSFISELAHGEFFRHLAHKNLQTFQEVESITKAYAAAEKANEAKHPDRPK</sequence>
<protein>
    <recommendedName>
        <fullName evidence="1">Retrotransposon gag domain-containing protein</fullName>
    </recommendedName>
</protein>
<accession>A0AAD3Y1I2</accession>
<dbReference type="EMBL" id="BSYO01000027">
    <property type="protein sequence ID" value="GMH24044.1"/>
    <property type="molecule type" value="Genomic_DNA"/>
</dbReference>
<reference evidence="2" key="1">
    <citation type="submission" date="2023-05" db="EMBL/GenBank/DDBJ databases">
        <title>Nepenthes gracilis genome sequencing.</title>
        <authorList>
            <person name="Fukushima K."/>
        </authorList>
    </citation>
    <scope>NUCLEOTIDE SEQUENCE</scope>
    <source>
        <strain evidence="2">SING2019-196</strain>
    </source>
</reference>